<protein>
    <submittedName>
        <fullName evidence="1">Ribonucleotide reductase</fullName>
    </submittedName>
</protein>
<dbReference type="STRING" id="432608.A6V39_01970"/>
<dbReference type="InterPro" id="IPR029039">
    <property type="entry name" value="Flavoprotein-like_sf"/>
</dbReference>
<evidence type="ECO:0000313" key="1">
    <source>
        <dbReference type="EMBL" id="OAL10196.1"/>
    </source>
</evidence>
<dbReference type="NCBIfam" id="TIGR00333">
    <property type="entry name" value="nrdI"/>
    <property type="match status" value="1"/>
</dbReference>
<dbReference type="InterPro" id="IPR004465">
    <property type="entry name" value="RNR_NrdI"/>
</dbReference>
<organism evidence="1 2">
    <name type="scientific">Candidatus Mycoplasma haematobovis</name>
    <dbReference type="NCBI Taxonomy" id="432608"/>
    <lineage>
        <taxon>Bacteria</taxon>
        <taxon>Bacillati</taxon>
        <taxon>Mycoplasmatota</taxon>
        <taxon>Mollicutes</taxon>
        <taxon>Mycoplasmataceae</taxon>
        <taxon>Mycoplasma</taxon>
    </lineage>
</organism>
<keyword evidence="2" id="KW-1185">Reference proteome</keyword>
<proteinExistence type="predicted"/>
<dbReference type="PANTHER" id="PTHR37297">
    <property type="entry name" value="PROTEIN NRDI"/>
    <property type="match status" value="1"/>
</dbReference>
<dbReference type="AlphaFoldDB" id="A0A1A9QE10"/>
<name>A0A1A9QE10_9MOLU</name>
<comment type="caution">
    <text evidence="1">The sequence shown here is derived from an EMBL/GenBank/DDBJ whole genome shotgun (WGS) entry which is preliminary data.</text>
</comment>
<accession>A0A1A9QE10</accession>
<dbReference type="Proteomes" id="UP000077623">
    <property type="component" value="Unassembled WGS sequence"/>
</dbReference>
<evidence type="ECO:0000313" key="2">
    <source>
        <dbReference type="Proteomes" id="UP000077623"/>
    </source>
</evidence>
<dbReference type="RefSeq" id="WP_187150043.1">
    <property type="nucleotide sequence ID" value="NZ_LWUJ01000011.1"/>
</dbReference>
<sequence length="121" mass="13578">MLLAYISRTNNIQNIVNKLSLDAKSIINISDNPDLILEQDFCLLTYTDFLGQIPDIVLSFLSKNSLKLKAVAGSGNRNFGRNFCGAAKKIQELYHVPIVALFELSGDDESIRNFKEFLITH</sequence>
<dbReference type="PANTHER" id="PTHR37297:SF1">
    <property type="entry name" value="PROTEIN NRDI"/>
    <property type="match status" value="1"/>
</dbReference>
<reference evidence="2" key="1">
    <citation type="submission" date="2016-04" db="EMBL/GenBank/DDBJ databases">
        <authorList>
            <person name="Quiroz-Castaneda R.E."/>
            <person name="Martinez-Ocampo F."/>
        </authorList>
    </citation>
    <scope>NUCLEOTIDE SEQUENCE [LARGE SCALE GENOMIC DNA]</scope>
    <source>
        <strain evidence="2">INIFAP01</strain>
    </source>
</reference>
<dbReference type="Gene3D" id="3.40.50.360">
    <property type="match status" value="1"/>
</dbReference>
<gene>
    <name evidence="1" type="ORF">A6V39_01970</name>
</gene>
<dbReference type="SUPFAM" id="SSF52218">
    <property type="entry name" value="Flavoproteins"/>
    <property type="match status" value="1"/>
</dbReference>
<dbReference type="GO" id="GO:0010181">
    <property type="term" value="F:FMN binding"/>
    <property type="evidence" value="ECO:0007669"/>
    <property type="project" value="InterPro"/>
</dbReference>
<dbReference type="Pfam" id="PF07972">
    <property type="entry name" value="Flavodoxin_NdrI"/>
    <property type="match status" value="1"/>
</dbReference>
<dbReference type="EMBL" id="LWUJ01000011">
    <property type="protein sequence ID" value="OAL10196.1"/>
    <property type="molecule type" value="Genomic_DNA"/>
</dbReference>